<feature type="domain" description="CMP/dCMP-type deaminase" evidence="2">
    <location>
        <begin position="28"/>
        <end position="139"/>
    </location>
</feature>
<feature type="compositionally biased region" description="Basic residues" evidence="1">
    <location>
        <begin position="1"/>
        <end position="15"/>
    </location>
</feature>
<reference evidence="3 4" key="1">
    <citation type="submission" date="2017-03" db="EMBL/GenBank/DDBJ databases">
        <title>Whole genome sequences of fourteen strains of Bradyrhizobium canariense and one strain of Bradyrhizobium japonicum isolated from Lupinus (Papilionoideae: Genisteae) species in Algeria.</title>
        <authorList>
            <person name="Crovadore J."/>
            <person name="Chekireb D."/>
            <person name="Brachmann A."/>
            <person name="Chablais R."/>
            <person name="Cochard B."/>
            <person name="Lefort F."/>
        </authorList>
    </citation>
    <scope>NUCLEOTIDE SEQUENCE [LARGE SCALE GENOMIC DNA]</scope>
    <source>
        <strain evidence="3 4">UBMA197</strain>
    </source>
</reference>
<dbReference type="PROSITE" id="PS51747">
    <property type="entry name" value="CYT_DCMP_DEAMINASES_2"/>
    <property type="match status" value="1"/>
</dbReference>
<evidence type="ECO:0000313" key="3">
    <source>
        <dbReference type="EMBL" id="OSJ31692.1"/>
    </source>
</evidence>
<sequence length="247" mass="27455">MKGRRQTHSQHRSRVPKGAPMSRSEVDVQDLRMMERCLELARQGVKEGELPFGAVIAFRGQVIAEATNHVSSECDVTRHAELVALSEAQKILRQKRLPDCTLYSIVEPCPMCSFPAREARIGRVVFAISSPIMGGFSRWDVLSDNSLSSKLPEVFGPAPEIVSGLLSQRAEQVWRDWNPLAWRFMRRRGCFGRAAEQTSCHAGAPRPTFSWNALADILAAPALSVSNVFLRRRADSNTISDLDKPGV</sequence>
<protein>
    <recommendedName>
        <fullName evidence="2">CMP/dCMP-type deaminase domain-containing protein</fullName>
    </recommendedName>
</protein>
<accession>A0A1Y2JNL0</accession>
<evidence type="ECO:0000256" key="1">
    <source>
        <dbReference type="SAM" id="MobiDB-lite"/>
    </source>
</evidence>
<dbReference type="InterPro" id="IPR002125">
    <property type="entry name" value="CMP_dCMP_dom"/>
</dbReference>
<dbReference type="PANTHER" id="PTHR11079">
    <property type="entry name" value="CYTOSINE DEAMINASE FAMILY MEMBER"/>
    <property type="match status" value="1"/>
</dbReference>
<gene>
    <name evidence="3" type="ORF">BSZ19_21335</name>
</gene>
<evidence type="ECO:0000313" key="4">
    <source>
        <dbReference type="Proteomes" id="UP000193335"/>
    </source>
</evidence>
<dbReference type="PANTHER" id="PTHR11079:SF162">
    <property type="entry name" value="RIBOFLAVIN BIOSYNTHESIS PROTEIN PYRD, CHLOROPLASTIC"/>
    <property type="match status" value="1"/>
</dbReference>
<name>A0A1Y2JNL0_BRAJP</name>
<dbReference type="CDD" id="cd01285">
    <property type="entry name" value="nucleoside_deaminase"/>
    <property type="match status" value="1"/>
</dbReference>
<dbReference type="AlphaFoldDB" id="A0A1Y2JNL0"/>
<evidence type="ECO:0000259" key="2">
    <source>
        <dbReference type="PROSITE" id="PS51747"/>
    </source>
</evidence>
<comment type="caution">
    <text evidence="3">The sequence shown here is derived from an EMBL/GenBank/DDBJ whole genome shotgun (WGS) entry which is preliminary data.</text>
</comment>
<feature type="region of interest" description="Disordered" evidence="1">
    <location>
        <begin position="1"/>
        <end position="25"/>
    </location>
</feature>
<proteinExistence type="predicted"/>
<organism evidence="3 4">
    <name type="scientific">Bradyrhizobium japonicum</name>
    <dbReference type="NCBI Taxonomy" id="375"/>
    <lineage>
        <taxon>Bacteria</taxon>
        <taxon>Pseudomonadati</taxon>
        <taxon>Pseudomonadota</taxon>
        <taxon>Alphaproteobacteria</taxon>
        <taxon>Hyphomicrobiales</taxon>
        <taxon>Nitrobacteraceae</taxon>
        <taxon>Bradyrhizobium</taxon>
    </lineage>
</organism>
<dbReference type="Gene3D" id="3.40.140.10">
    <property type="entry name" value="Cytidine Deaminase, domain 2"/>
    <property type="match status" value="1"/>
</dbReference>
<dbReference type="SUPFAM" id="SSF53927">
    <property type="entry name" value="Cytidine deaminase-like"/>
    <property type="match status" value="1"/>
</dbReference>
<dbReference type="EMBL" id="NAFL01000254">
    <property type="protein sequence ID" value="OSJ31692.1"/>
    <property type="molecule type" value="Genomic_DNA"/>
</dbReference>
<dbReference type="InterPro" id="IPR016193">
    <property type="entry name" value="Cytidine_deaminase-like"/>
</dbReference>
<dbReference type="Pfam" id="PF00383">
    <property type="entry name" value="dCMP_cyt_deam_1"/>
    <property type="match status" value="1"/>
</dbReference>
<dbReference type="GO" id="GO:0003824">
    <property type="term" value="F:catalytic activity"/>
    <property type="evidence" value="ECO:0007669"/>
    <property type="project" value="InterPro"/>
</dbReference>
<dbReference type="Proteomes" id="UP000193335">
    <property type="component" value="Unassembled WGS sequence"/>
</dbReference>